<dbReference type="GO" id="GO:0022857">
    <property type="term" value="F:transmembrane transporter activity"/>
    <property type="evidence" value="ECO:0007669"/>
    <property type="project" value="InterPro"/>
</dbReference>
<dbReference type="Proteomes" id="UP000649753">
    <property type="component" value="Unassembled WGS sequence"/>
</dbReference>
<comment type="caution">
    <text evidence="10">The sequence shown here is derived from an EMBL/GenBank/DDBJ whole genome shotgun (WGS) entry which is preliminary data.</text>
</comment>
<evidence type="ECO:0000256" key="1">
    <source>
        <dbReference type="ARBA" id="ARBA00004651"/>
    </source>
</evidence>
<keyword evidence="5 8" id="KW-1133">Transmembrane helix</keyword>
<evidence type="ECO:0000256" key="3">
    <source>
        <dbReference type="ARBA" id="ARBA00022475"/>
    </source>
</evidence>
<feature type="transmembrane region" description="Helical" evidence="8">
    <location>
        <begin position="150"/>
        <end position="170"/>
    </location>
</feature>
<feature type="transmembrane region" description="Helical" evidence="8">
    <location>
        <begin position="219"/>
        <end position="239"/>
    </location>
</feature>
<evidence type="ECO:0000256" key="2">
    <source>
        <dbReference type="ARBA" id="ARBA00022448"/>
    </source>
</evidence>
<keyword evidence="4 8" id="KW-0812">Transmembrane</keyword>
<keyword evidence="3" id="KW-1003">Cell membrane</keyword>
<reference evidence="10" key="1">
    <citation type="submission" date="2020-10" db="EMBL/GenBank/DDBJ databases">
        <title>Sequencing the genomes of 1000 actinobacteria strains.</title>
        <authorList>
            <person name="Klenk H.-P."/>
        </authorList>
    </citation>
    <scope>NUCLEOTIDE SEQUENCE</scope>
    <source>
        <strain evidence="10">DSM 46832</strain>
    </source>
</reference>
<keyword evidence="11" id="KW-1185">Reference proteome</keyword>
<feature type="transmembrane region" description="Helical" evidence="8">
    <location>
        <begin position="379"/>
        <end position="396"/>
    </location>
</feature>
<feature type="transmembrane region" description="Helical" evidence="8">
    <location>
        <begin position="20"/>
        <end position="41"/>
    </location>
</feature>
<proteinExistence type="predicted"/>
<evidence type="ECO:0000256" key="5">
    <source>
        <dbReference type="ARBA" id="ARBA00022989"/>
    </source>
</evidence>
<evidence type="ECO:0000313" key="11">
    <source>
        <dbReference type="Proteomes" id="UP000649753"/>
    </source>
</evidence>
<feature type="transmembrane region" description="Helical" evidence="8">
    <location>
        <begin position="107"/>
        <end position="129"/>
    </location>
</feature>
<dbReference type="PANTHER" id="PTHR23513:SF11">
    <property type="entry name" value="STAPHYLOFERRIN A TRANSPORTER"/>
    <property type="match status" value="1"/>
</dbReference>
<feature type="transmembrane region" description="Helical" evidence="8">
    <location>
        <begin position="53"/>
        <end position="73"/>
    </location>
</feature>
<feature type="transmembrane region" description="Helical" evidence="8">
    <location>
        <begin position="352"/>
        <end position="373"/>
    </location>
</feature>
<dbReference type="SUPFAM" id="SSF103473">
    <property type="entry name" value="MFS general substrate transporter"/>
    <property type="match status" value="1"/>
</dbReference>
<dbReference type="Gene3D" id="1.20.1250.20">
    <property type="entry name" value="MFS general substrate transporter like domains"/>
    <property type="match status" value="1"/>
</dbReference>
<feature type="transmembrane region" description="Helical" evidence="8">
    <location>
        <begin position="312"/>
        <end position="331"/>
    </location>
</feature>
<dbReference type="PROSITE" id="PS50850">
    <property type="entry name" value="MFS"/>
    <property type="match status" value="1"/>
</dbReference>
<protein>
    <submittedName>
        <fullName evidence="10">MFS family permease</fullName>
    </submittedName>
</protein>
<feature type="transmembrane region" description="Helical" evidence="8">
    <location>
        <begin position="80"/>
        <end position="101"/>
    </location>
</feature>
<dbReference type="InterPro" id="IPR010290">
    <property type="entry name" value="TM_effector"/>
</dbReference>
<sequence>MRSGDSALAPLRHQPFRYLALGRAATMLGNSIAPIALAFAVLDLTGSVRDLGLVVGARSLTNVLFLLFGGVLADRLPRNAVMVVSCTLAAVTQGAVAALVLTGTATIPTLIALSAVNGVVTAFAWPAAAALVPQTVPAELLQSANALNRLGVNAAMIGGASLGGILVAGVGPGWGLLADAATFALAGLAFARVRVPSVANRGTTRPNPFRELREGWTEFVSRSWVWVVVLGFLLINFAYASSVNVLGPAVADETIGRRAWGLVLAAQTVGMVVGALVALRIRVRRLLLLGVLCMFADALLLVGLAWSPGFALLLLTGFIAGAAVEQFSIAWETSMQQNIPADRLARVYSYDALGSFLAIPLGQMAIGPVAVALGTGPTLLVAAGVVLLAVLGMLLNPGVRQLTAHRPAPEDAPTPDVPETGGLVAPGAVGPVEPSSLAGKP</sequence>
<dbReference type="InterPro" id="IPR036259">
    <property type="entry name" value="MFS_trans_sf"/>
</dbReference>
<keyword evidence="2" id="KW-0813">Transport</keyword>
<dbReference type="RefSeq" id="WP_192766026.1">
    <property type="nucleotide sequence ID" value="NZ_JADBEB010000001.1"/>
</dbReference>
<feature type="region of interest" description="Disordered" evidence="7">
    <location>
        <begin position="405"/>
        <end position="441"/>
    </location>
</feature>
<gene>
    <name evidence="10" type="ORF">H4W31_001547</name>
</gene>
<feature type="transmembrane region" description="Helical" evidence="8">
    <location>
        <begin position="286"/>
        <end position="306"/>
    </location>
</feature>
<feature type="transmembrane region" description="Helical" evidence="8">
    <location>
        <begin position="176"/>
        <end position="195"/>
    </location>
</feature>
<feature type="compositionally biased region" description="Low complexity" evidence="7">
    <location>
        <begin position="421"/>
        <end position="432"/>
    </location>
</feature>
<dbReference type="PANTHER" id="PTHR23513">
    <property type="entry name" value="INTEGRAL MEMBRANE EFFLUX PROTEIN-RELATED"/>
    <property type="match status" value="1"/>
</dbReference>
<evidence type="ECO:0000256" key="8">
    <source>
        <dbReference type="SAM" id="Phobius"/>
    </source>
</evidence>
<evidence type="ECO:0000313" key="10">
    <source>
        <dbReference type="EMBL" id="MBE1485909.1"/>
    </source>
</evidence>
<dbReference type="CDD" id="cd06173">
    <property type="entry name" value="MFS_MefA_like"/>
    <property type="match status" value="1"/>
</dbReference>
<dbReference type="Pfam" id="PF05977">
    <property type="entry name" value="MFS_3"/>
    <property type="match status" value="1"/>
</dbReference>
<evidence type="ECO:0000256" key="4">
    <source>
        <dbReference type="ARBA" id="ARBA00022692"/>
    </source>
</evidence>
<dbReference type="AlphaFoldDB" id="A0A927R3V3"/>
<dbReference type="EMBL" id="JADBEB010000001">
    <property type="protein sequence ID" value="MBE1485909.1"/>
    <property type="molecule type" value="Genomic_DNA"/>
</dbReference>
<accession>A0A927R3V3</accession>
<feature type="domain" description="Major facilitator superfamily (MFS) profile" evidence="9">
    <location>
        <begin position="15"/>
        <end position="400"/>
    </location>
</feature>
<name>A0A927R3V3_9ACTN</name>
<keyword evidence="6 8" id="KW-0472">Membrane</keyword>
<organism evidence="10 11">
    <name type="scientific">Plantactinospora soyae</name>
    <dbReference type="NCBI Taxonomy" id="1544732"/>
    <lineage>
        <taxon>Bacteria</taxon>
        <taxon>Bacillati</taxon>
        <taxon>Actinomycetota</taxon>
        <taxon>Actinomycetes</taxon>
        <taxon>Micromonosporales</taxon>
        <taxon>Micromonosporaceae</taxon>
        <taxon>Plantactinospora</taxon>
    </lineage>
</organism>
<dbReference type="GO" id="GO:0005886">
    <property type="term" value="C:plasma membrane"/>
    <property type="evidence" value="ECO:0007669"/>
    <property type="project" value="UniProtKB-SubCell"/>
</dbReference>
<comment type="subcellular location">
    <subcellularLocation>
        <location evidence="1">Cell membrane</location>
        <topology evidence="1">Multi-pass membrane protein</topology>
    </subcellularLocation>
</comment>
<dbReference type="InterPro" id="IPR020846">
    <property type="entry name" value="MFS_dom"/>
</dbReference>
<feature type="transmembrane region" description="Helical" evidence="8">
    <location>
        <begin position="259"/>
        <end position="279"/>
    </location>
</feature>
<evidence type="ECO:0000256" key="6">
    <source>
        <dbReference type="ARBA" id="ARBA00023136"/>
    </source>
</evidence>
<evidence type="ECO:0000259" key="9">
    <source>
        <dbReference type="PROSITE" id="PS50850"/>
    </source>
</evidence>
<evidence type="ECO:0000256" key="7">
    <source>
        <dbReference type="SAM" id="MobiDB-lite"/>
    </source>
</evidence>